<dbReference type="EMBL" id="BMGM01000003">
    <property type="protein sequence ID" value="GGE30332.1"/>
    <property type="molecule type" value="Genomic_DNA"/>
</dbReference>
<protein>
    <submittedName>
        <fullName evidence="1">Uncharacterized protein</fullName>
    </submittedName>
</protein>
<gene>
    <name evidence="1" type="ORF">GCM10010832_08500</name>
</gene>
<keyword evidence="2" id="KW-1185">Reference proteome</keyword>
<sequence length="70" mass="7785">MVQNGKFALCALALESELKRVDLPTLGSPTIPAFIYINFAIRFLPLKVGKGSILNPIYKVRTSYNPKEFA</sequence>
<comment type="caution">
    <text evidence="1">The sequence shown here is derived from an EMBL/GenBank/DDBJ whole genome shotgun (WGS) entry which is preliminary data.</text>
</comment>
<name>A0ABQ1SH49_9FLAO</name>
<dbReference type="Proteomes" id="UP000599179">
    <property type="component" value="Unassembled WGS sequence"/>
</dbReference>
<reference evidence="2" key="1">
    <citation type="journal article" date="2019" name="Int. J. Syst. Evol. Microbiol.">
        <title>The Global Catalogue of Microorganisms (GCM) 10K type strain sequencing project: providing services to taxonomists for standard genome sequencing and annotation.</title>
        <authorList>
            <consortium name="The Broad Institute Genomics Platform"/>
            <consortium name="The Broad Institute Genome Sequencing Center for Infectious Disease"/>
            <person name="Wu L."/>
            <person name="Ma J."/>
        </authorList>
    </citation>
    <scope>NUCLEOTIDE SEQUENCE [LARGE SCALE GENOMIC DNA]</scope>
    <source>
        <strain evidence="2">CGMCC 1.12931</strain>
    </source>
</reference>
<accession>A0ABQ1SH49</accession>
<evidence type="ECO:0000313" key="1">
    <source>
        <dbReference type="EMBL" id="GGE30332.1"/>
    </source>
</evidence>
<evidence type="ECO:0000313" key="2">
    <source>
        <dbReference type="Proteomes" id="UP000599179"/>
    </source>
</evidence>
<proteinExistence type="predicted"/>
<organism evidence="1 2">
    <name type="scientific">Psychroflexus planctonicus</name>
    <dbReference type="NCBI Taxonomy" id="1526575"/>
    <lineage>
        <taxon>Bacteria</taxon>
        <taxon>Pseudomonadati</taxon>
        <taxon>Bacteroidota</taxon>
        <taxon>Flavobacteriia</taxon>
        <taxon>Flavobacteriales</taxon>
        <taxon>Flavobacteriaceae</taxon>
        <taxon>Psychroflexus</taxon>
    </lineage>
</organism>